<dbReference type="Proteomes" id="UP000619355">
    <property type="component" value="Unassembled WGS sequence"/>
</dbReference>
<gene>
    <name evidence="1" type="ORF">GCM10018980_71450</name>
</gene>
<protein>
    <submittedName>
        <fullName evidence="1">Uncharacterized protein</fullName>
    </submittedName>
</protein>
<keyword evidence="2" id="KW-1185">Reference proteome</keyword>
<evidence type="ECO:0000313" key="1">
    <source>
        <dbReference type="EMBL" id="GHG74510.1"/>
    </source>
</evidence>
<proteinExistence type="predicted"/>
<comment type="caution">
    <text evidence="1">The sequence shown here is derived from an EMBL/GenBank/DDBJ whole genome shotgun (WGS) entry which is preliminary data.</text>
</comment>
<organism evidence="1 2">
    <name type="scientific">Streptomyces capoamus</name>
    <dbReference type="NCBI Taxonomy" id="68183"/>
    <lineage>
        <taxon>Bacteria</taxon>
        <taxon>Bacillati</taxon>
        <taxon>Actinomycetota</taxon>
        <taxon>Actinomycetes</taxon>
        <taxon>Kitasatosporales</taxon>
        <taxon>Streptomycetaceae</taxon>
        <taxon>Streptomyces</taxon>
    </lineage>
</organism>
<name>A0A919F317_9ACTN</name>
<dbReference type="AlphaFoldDB" id="A0A919F317"/>
<dbReference type="EMBL" id="BNBF01000035">
    <property type="protein sequence ID" value="GHG74510.1"/>
    <property type="molecule type" value="Genomic_DNA"/>
</dbReference>
<sequence>MCAPTVRNPPRLTDSDFTHQDLVQFHLLMTDLLATCKKIAEHHAPEGTWVPSTSDLLGRFGESMQVMADISEQVNRTRRGMHRIANRARERLYHCDNRRSSHQ</sequence>
<reference evidence="2" key="1">
    <citation type="journal article" date="2019" name="Int. J. Syst. Evol. Microbiol.">
        <title>The Global Catalogue of Microorganisms (GCM) 10K type strain sequencing project: providing services to taxonomists for standard genome sequencing and annotation.</title>
        <authorList>
            <consortium name="The Broad Institute Genomics Platform"/>
            <consortium name="The Broad Institute Genome Sequencing Center for Infectious Disease"/>
            <person name="Wu L."/>
            <person name="Ma J."/>
        </authorList>
    </citation>
    <scope>NUCLEOTIDE SEQUENCE [LARGE SCALE GENOMIC DNA]</scope>
    <source>
        <strain evidence="2">JCM 4253</strain>
    </source>
</reference>
<accession>A0A919F317</accession>
<evidence type="ECO:0000313" key="2">
    <source>
        <dbReference type="Proteomes" id="UP000619355"/>
    </source>
</evidence>